<dbReference type="Pfam" id="PF00171">
    <property type="entry name" value="Aldedh"/>
    <property type="match status" value="1"/>
</dbReference>
<evidence type="ECO:0000256" key="3">
    <source>
        <dbReference type="ARBA" id="ARBA00023027"/>
    </source>
</evidence>
<proteinExistence type="inferred from homology"/>
<organism evidence="10 11">
    <name type="scientific">Pyrocoelia pectoralis</name>
    <dbReference type="NCBI Taxonomy" id="417401"/>
    <lineage>
        <taxon>Eukaryota</taxon>
        <taxon>Metazoa</taxon>
        <taxon>Ecdysozoa</taxon>
        <taxon>Arthropoda</taxon>
        <taxon>Hexapoda</taxon>
        <taxon>Insecta</taxon>
        <taxon>Pterygota</taxon>
        <taxon>Neoptera</taxon>
        <taxon>Endopterygota</taxon>
        <taxon>Coleoptera</taxon>
        <taxon>Polyphaga</taxon>
        <taxon>Elateriformia</taxon>
        <taxon>Elateroidea</taxon>
        <taxon>Lampyridae</taxon>
        <taxon>Lampyrinae</taxon>
        <taxon>Pyrocoelia</taxon>
    </lineage>
</organism>
<comment type="caution">
    <text evidence="10">The sequence shown here is derived from an EMBL/GenBank/DDBJ whole genome shotgun (WGS) entry which is preliminary data.</text>
</comment>
<evidence type="ECO:0000256" key="8">
    <source>
        <dbReference type="SAM" id="Phobius"/>
    </source>
</evidence>
<dbReference type="GO" id="GO:0006081">
    <property type="term" value="P:aldehyde metabolic process"/>
    <property type="evidence" value="ECO:0007669"/>
    <property type="project" value="InterPro"/>
</dbReference>
<dbReference type="SUPFAM" id="SSF53720">
    <property type="entry name" value="ALDH-like"/>
    <property type="match status" value="1"/>
</dbReference>
<dbReference type="InterPro" id="IPR015590">
    <property type="entry name" value="Aldehyde_DH_dom"/>
</dbReference>
<accession>A0AAN7V2Y9</accession>
<dbReference type="PANTHER" id="PTHR43570:SF16">
    <property type="entry name" value="ALDEHYDE DEHYDROGENASE TYPE III, ISOFORM Q"/>
    <property type="match status" value="1"/>
</dbReference>
<feature type="active site" evidence="5 6">
    <location>
        <position position="211"/>
    </location>
</feature>
<evidence type="ECO:0000313" key="10">
    <source>
        <dbReference type="EMBL" id="KAK5641265.1"/>
    </source>
</evidence>
<dbReference type="InterPro" id="IPR016163">
    <property type="entry name" value="Ald_DH_C"/>
</dbReference>
<evidence type="ECO:0000256" key="6">
    <source>
        <dbReference type="PROSITE-ProRule" id="PRU10007"/>
    </source>
</evidence>
<protein>
    <recommendedName>
        <fullName evidence="4">Aldehyde dehydrogenase</fullName>
    </recommendedName>
</protein>
<dbReference type="PROSITE" id="PS00687">
    <property type="entry name" value="ALDEHYDE_DEHYDR_GLU"/>
    <property type="match status" value="1"/>
</dbReference>
<dbReference type="CDD" id="cd07132">
    <property type="entry name" value="ALDH_F3AB"/>
    <property type="match status" value="1"/>
</dbReference>
<keyword evidence="8" id="KW-0472">Membrane</keyword>
<evidence type="ECO:0000256" key="7">
    <source>
        <dbReference type="RuleBase" id="RU003345"/>
    </source>
</evidence>
<evidence type="ECO:0000313" key="11">
    <source>
        <dbReference type="Proteomes" id="UP001329430"/>
    </source>
</evidence>
<keyword evidence="8" id="KW-0812">Transmembrane</keyword>
<name>A0AAN7V2Y9_9COLE</name>
<feature type="active site" evidence="5">
    <location>
        <position position="245"/>
    </location>
</feature>
<dbReference type="PIRSF" id="PIRSF036492">
    <property type="entry name" value="ALDH"/>
    <property type="match status" value="1"/>
</dbReference>
<dbReference type="EMBL" id="JAVRBK010000007">
    <property type="protein sequence ID" value="KAK5641265.1"/>
    <property type="molecule type" value="Genomic_DNA"/>
</dbReference>
<dbReference type="GO" id="GO:0005737">
    <property type="term" value="C:cytoplasm"/>
    <property type="evidence" value="ECO:0007669"/>
    <property type="project" value="TreeGrafter"/>
</dbReference>
<evidence type="ECO:0000256" key="4">
    <source>
        <dbReference type="PIRNR" id="PIRNR036492"/>
    </source>
</evidence>
<keyword evidence="11" id="KW-1185">Reference proteome</keyword>
<sequence length="500" mass="55878">MASNMNEVVTKARNAFNTGRTKAVEFREKQLRNFLRLYEENTPQILEALKADLHKHKQESVAMEIAFNANEIRTTLRELRKWAAPEKPSKSFSNISDDVLIYNDPYGVVLVLGAWNYPIQVTLGPVAAAIAAGNCVIIKPSELATETANVIADLIPKYLDSECYQVVLGGPKETQQLLEQKFDYIFFTGSLRVGKIVHAAANRDLTPTTLELGGKSPCILDPSADIDIATRRILWGKWINAGQTCVAPDYILCNREVGRKFISCAESILHEWYGDDPQKSLDFGRIINDTHFQRVSKLIKGAKVAVGGKTDPQERFIELTILDDVKETDLTMQEEIFGPILPILYVDDVNEAIKYINRNDKPLALYLFSKDKKVVDLVLNNTSSGGVTVNDTVMHAGVDNAPFGGVGSSGMGNYHGKYGFDTFVHKKATLVKNFNSIAEKLSSVRYPPYSESKLKLLVTLLQVRFPFSLKIIPYSLVFGFGVLSAFGLRFAERYYRKNKM</sequence>
<dbReference type="InterPro" id="IPR029510">
    <property type="entry name" value="Ald_DH_CS_GLU"/>
</dbReference>
<dbReference type="InterPro" id="IPR016161">
    <property type="entry name" value="Ald_DH/histidinol_DH"/>
</dbReference>
<dbReference type="Gene3D" id="3.40.309.10">
    <property type="entry name" value="Aldehyde Dehydrogenase, Chain A, domain 2"/>
    <property type="match status" value="1"/>
</dbReference>
<dbReference type="InterPro" id="IPR016162">
    <property type="entry name" value="Ald_DH_N"/>
</dbReference>
<dbReference type="GO" id="GO:0004029">
    <property type="term" value="F:aldehyde dehydrogenase (NAD+) activity"/>
    <property type="evidence" value="ECO:0007669"/>
    <property type="project" value="TreeGrafter"/>
</dbReference>
<evidence type="ECO:0000256" key="2">
    <source>
        <dbReference type="ARBA" id="ARBA00023002"/>
    </source>
</evidence>
<dbReference type="PANTHER" id="PTHR43570">
    <property type="entry name" value="ALDEHYDE DEHYDROGENASE"/>
    <property type="match status" value="1"/>
</dbReference>
<evidence type="ECO:0000259" key="9">
    <source>
        <dbReference type="Pfam" id="PF00171"/>
    </source>
</evidence>
<dbReference type="Gene3D" id="3.40.605.10">
    <property type="entry name" value="Aldehyde Dehydrogenase, Chain A, domain 1"/>
    <property type="match status" value="1"/>
</dbReference>
<dbReference type="InterPro" id="IPR012394">
    <property type="entry name" value="Aldehyde_DH_NAD(P)"/>
</dbReference>
<dbReference type="Proteomes" id="UP001329430">
    <property type="component" value="Chromosome 7"/>
</dbReference>
<gene>
    <name evidence="10" type="ORF">RI129_009812</name>
</gene>
<comment type="similarity">
    <text evidence="1 4 7">Belongs to the aldehyde dehydrogenase family.</text>
</comment>
<reference evidence="10 11" key="1">
    <citation type="journal article" date="2024" name="Insects">
        <title>An Improved Chromosome-Level Genome Assembly of the Firefly Pyrocoelia pectoralis.</title>
        <authorList>
            <person name="Fu X."/>
            <person name="Meyer-Rochow V.B."/>
            <person name="Ballantyne L."/>
            <person name="Zhu X."/>
        </authorList>
    </citation>
    <scope>NUCLEOTIDE SEQUENCE [LARGE SCALE GENOMIC DNA]</scope>
    <source>
        <strain evidence="10">XCY_ONT2</strain>
    </source>
</reference>
<keyword evidence="3" id="KW-0520">NAD</keyword>
<dbReference type="FunFam" id="3.40.309.10:FF:000003">
    <property type="entry name" value="Aldehyde dehydrogenase"/>
    <property type="match status" value="1"/>
</dbReference>
<keyword evidence="8" id="KW-1133">Transmembrane helix</keyword>
<dbReference type="AlphaFoldDB" id="A0AAN7V2Y9"/>
<dbReference type="FunFam" id="3.40.605.10:FF:000004">
    <property type="entry name" value="Aldehyde dehydrogenase"/>
    <property type="match status" value="1"/>
</dbReference>
<keyword evidence="2 4" id="KW-0560">Oxidoreductase</keyword>
<evidence type="ECO:0000256" key="5">
    <source>
        <dbReference type="PIRSR" id="PIRSR036492-1"/>
    </source>
</evidence>
<evidence type="ECO:0000256" key="1">
    <source>
        <dbReference type="ARBA" id="ARBA00009986"/>
    </source>
</evidence>
<feature type="domain" description="Aldehyde dehydrogenase" evidence="9">
    <location>
        <begin position="3"/>
        <end position="427"/>
    </location>
</feature>
<feature type="transmembrane region" description="Helical" evidence="8">
    <location>
        <begin position="471"/>
        <end position="491"/>
    </location>
</feature>